<dbReference type="KEGG" id="kvl:KVU_0731"/>
<dbReference type="EMBL" id="CP002018">
    <property type="protein sequence ID" value="AEM40570.1"/>
    <property type="molecule type" value="Genomic_DNA"/>
</dbReference>
<dbReference type="AlphaFoldDB" id="F9Y4L3"/>
<dbReference type="OrthoDB" id="7693309at2"/>
<organism evidence="1 2">
    <name type="scientific">Ketogulonicigenium vulgare (strain WSH-001)</name>
    <dbReference type="NCBI Taxonomy" id="759362"/>
    <lineage>
        <taxon>Bacteria</taxon>
        <taxon>Pseudomonadati</taxon>
        <taxon>Pseudomonadota</taxon>
        <taxon>Alphaproteobacteria</taxon>
        <taxon>Rhodobacterales</taxon>
        <taxon>Roseobacteraceae</taxon>
        <taxon>Ketogulonicigenium</taxon>
    </lineage>
</organism>
<accession>F9Y4L3</accession>
<evidence type="ECO:0008006" key="3">
    <source>
        <dbReference type="Google" id="ProtNLM"/>
    </source>
</evidence>
<dbReference type="Pfam" id="PF05354">
    <property type="entry name" value="Phage_attach"/>
    <property type="match status" value="1"/>
</dbReference>
<dbReference type="RefSeq" id="WP_014537636.1">
    <property type="nucleotide sequence ID" value="NC_017384.1"/>
</dbReference>
<gene>
    <name evidence="1" type="ordered locus">KVU_0731</name>
</gene>
<evidence type="ECO:0000313" key="2">
    <source>
        <dbReference type="Proteomes" id="UP000000692"/>
    </source>
</evidence>
<dbReference type="eggNOG" id="ENOG503351B">
    <property type="taxonomic scope" value="Bacteria"/>
</dbReference>
<dbReference type="Proteomes" id="UP000000692">
    <property type="component" value="Chromosome"/>
</dbReference>
<keyword evidence="2" id="KW-1185">Reference proteome</keyword>
<protein>
    <recommendedName>
        <fullName evidence="3">Phage head-tail adaptor</fullName>
    </recommendedName>
</protein>
<reference evidence="1 2" key="1">
    <citation type="journal article" date="2011" name="J. Bacteriol.">
        <title>Complete genome sequence of the industrial strain Ketogulonicigenium vulgare WSH-001.</title>
        <authorList>
            <person name="Liu L."/>
            <person name="Li Y."/>
            <person name="Zhang J."/>
            <person name="Zhou Z."/>
            <person name="Liu J."/>
            <person name="Li X."/>
            <person name="Zhou J."/>
            <person name="Du G."/>
            <person name="Wang L."/>
            <person name="Chen J."/>
        </authorList>
    </citation>
    <scope>NUCLEOTIDE SEQUENCE [LARGE SCALE GENOMIC DNA]</scope>
    <source>
        <strain evidence="1 2">WSH-001</strain>
    </source>
</reference>
<dbReference type="InterPro" id="IPR008018">
    <property type="entry name" value="Phage_tail_attach_FII"/>
</dbReference>
<dbReference type="HOGENOM" id="CLU_146032_0_0_5"/>
<evidence type="ECO:0000313" key="1">
    <source>
        <dbReference type="EMBL" id="AEM40570.1"/>
    </source>
</evidence>
<name>F9Y4L3_KETVW</name>
<dbReference type="GO" id="GO:0019068">
    <property type="term" value="P:virion assembly"/>
    <property type="evidence" value="ECO:0007669"/>
    <property type="project" value="InterPro"/>
</dbReference>
<sequence length="109" mass="12236">MTALFDGVAGLLTGTFGTVVEYRRDGRMEWTDIPSTFREQPIEVTDAEGRDVLIIAPTWRVIHRLVPDLKRDDLVRPASGKVYRVVNFDPTGSPAADAQVLCQLEEWYG</sequence>
<proteinExistence type="predicted"/>